<evidence type="ECO:0000313" key="2">
    <source>
        <dbReference type="EMBL" id="AMJ78267.1"/>
    </source>
</evidence>
<protein>
    <recommendedName>
        <fullName evidence="1">Polysaccharide pyruvyl transferase domain-containing protein</fullName>
    </recommendedName>
</protein>
<dbReference type="RefSeq" id="WP_015066904.1">
    <property type="nucleotide sequence ID" value="NZ_CAXGIV010000002.1"/>
</dbReference>
<dbReference type="Pfam" id="PF04230">
    <property type="entry name" value="PS_pyruv_trans"/>
    <property type="match status" value="1"/>
</dbReference>
<evidence type="ECO:0000259" key="1">
    <source>
        <dbReference type="Pfam" id="PF04230"/>
    </source>
</evidence>
<organism evidence="2 3">
    <name type="scientific">Alteromonas mediterranea</name>
    <dbReference type="NCBI Taxonomy" id="314275"/>
    <lineage>
        <taxon>Bacteria</taxon>
        <taxon>Pseudomonadati</taxon>
        <taxon>Pseudomonadota</taxon>
        <taxon>Gammaproteobacteria</taxon>
        <taxon>Alteromonadales</taxon>
        <taxon>Alteromonadaceae</taxon>
        <taxon>Alteromonas/Salinimonas group</taxon>
        <taxon>Alteromonas</taxon>
    </lineage>
</organism>
<accession>A0AAC8XJ56</accession>
<dbReference type="Proteomes" id="UP000061468">
    <property type="component" value="Chromosome"/>
</dbReference>
<proteinExistence type="predicted"/>
<dbReference type="AlphaFoldDB" id="A0AAC8XJ56"/>
<dbReference type="PANTHER" id="PTHR36836:SF1">
    <property type="entry name" value="COLANIC ACID BIOSYNTHESIS PROTEIN WCAK"/>
    <property type="match status" value="1"/>
</dbReference>
<dbReference type="PANTHER" id="PTHR36836">
    <property type="entry name" value="COLANIC ACID BIOSYNTHESIS PROTEIN WCAK"/>
    <property type="match status" value="1"/>
</dbReference>
<reference evidence="2 3" key="1">
    <citation type="submission" date="2015-12" db="EMBL/GenBank/DDBJ databases">
        <title>Intraspecies pangenome expansion in the marine bacterium Alteromonas.</title>
        <authorList>
            <person name="Lopez-Perez M."/>
            <person name="Rodriguez-Valera F."/>
        </authorList>
    </citation>
    <scope>NUCLEOTIDE SEQUENCE [LARGE SCALE GENOMIC DNA]</scope>
    <source>
        <strain evidence="2 3">UM8</strain>
    </source>
</reference>
<sequence>MKNDLIIYGYNCKNLGDDLMFAEIINKTDYKRYFFIGHGEVPNFVNKEIFFIKPGRLMKLRWKLKADFAVIGGSVLMGASPQQKDAIRQKIEWFKWNKITGGRNFIIGANLGPYDDEKEYLELLSALSSVVDKWFVRDKVSFDMLEKVKTRYLKLMPDIVMGFDKERFMEESDSSVAISVTSVGKDNNNLIDAESYAGEIAQLAQSYIDQGKSVKLLSFEDRVDLEPIDKIESLIKQTNGSVNIIKNVGEDIVKAIAQADVVVSTRFHAMVLAALFEKKQIIYAYNNKTTQFAQTYGFETYAVTGSYVGKDPVKTSFEKDVLKFVNTYAKLVQK</sequence>
<gene>
    <name evidence="2" type="ORF">AV942_08185</name>
</gene>
<dbReference type="EMBL" id="CP013928">
    <property type="protein sequence ID" value="AMJ78267.1"/>
    <property type="molecule type" value="Genomic_DNA"/>
</dbReference>
<feature type="domain" description="Polysaccharide pyruvyl transferase" evidence="1">
    <location>
        <begin position="54"/>
        <end position="287"/>
    </location>
</feature>
<evidence type="ECO:0000313" key="3">
    <source>
        <dbReference type="Proteomes" id="UP000061468"/>
    </source>
</evidence>
<name>A0AAC8XJ56_9ALTE</name>
<dbReference type="InterPro" id="IPR007345">
    <property type="entry name" value="Polysacch_pyruvyl_Trfase"/>
</dbReference>